<comment type="caution">
    <text evidence="1">The sequence shown here is derived from an EMBL/GenBank/DDBJ whole genome shotgun (WGS) entry which is preliminary data.</text>
</comment>
<name>A0ACC0AQL6_CATRO</name>
<gene>
    <name evidence="1" type="ORF">M9H77_22162</name>
</gene>
<evidence type="ECO:0000313" key="2">
    <source>
        <dbReference type="Proteomes" id="UP001060085"/>
    </source>
</evidence>
<dbReference type="EMBL" id="CM044705">
    <property type="protein sequence ID" value="KAI5662839.1"/>
    <property type="molecule type" value="Genomic_DNA"/>
</dbReference>
<sequence length="222" mass="24637">MKGHRANERSPSSGSAALRRREISLSRDKSHRQPPSAHSLFLSAHSLSKHTKGHAKMVPQTLKALSFGSFSDELDSILVSSTSLEKFDIKFNSLPSLLEVYIDVDDVYVDKEVGEISYANSVAKLIQGLEHANSLILTHNTIKYFGNATASFPKLPGLSKLAIKVICYQWNNLINFVESSVHLETLILQKELTNGKNFMIQAGEILQEFLSACCQALEKFQS</sequence>
<proteinExistence type="predicted"/>
<dbReference type="Proteomes" id="UP001060085">
    <property type="component" value="Linkage Group LG05"/>
</dbReference>
<keyword evidence="2" id="KW-1185">Reference proteome</keyword>
<evidence type="ECO:0000313" key="1">
    <source>
        <dbReference type="EMBL" id="KAI5662839.1"/>
    </source>
</evidence>
<accession>A0ACC0AQL6</accession>
<protein>
    <submittedName>
        <fullName evidence="1">Uncharacterized protein</fullName>
    </submittedName>
</protein>
<organism evidence="1 2">
    <name type="scientific">Catharanthus roseus</name>
    <name type="common">Madagascar periwinkle</name>
    <name type="synonym">Vinca rosea</name>
    <dbReference type="NCBI Taxonomy" id="4058"/>
    <lineage>
        <taxon>Eukaryota</taxon>
        <taxon>Viridiplantae</taxon>
        <taxon>Streptophyta</taxon>
        <taxon>Embryophyta</taxon>
        <taxon>Tracheophyta</taxon>
        <taxon>Spermatophyta</taxon>
        <taxon>Magnoliopsida</taxon>
        <taxon>eudicotyledons</taxon>
        <taxon>Gunneridae</taxon>
        <taxon>Pentapetalae</taxon>
        <taxon>asterids</taxon>
        <taxon>lamiids</taxon>
        <taxon>Gentianales</taxon>
        <taxon>Apocynaceae</taxon>
        <taxon>Rauvolfioideae</taxon>
        <taxon>Vinceae</taxon>
        <taxon>Catharanthinae</taxon>
        <taxon>Catharanthus</taxon>
    </lineage>
</organism>
<reference evidence="2" key="1">
    <citation type="journal article" date="2023" name="Nat. Plants">
        <title>Single-cell RNA sequencing provides a high-resolution roadmap for understanding the multicellular compartmentation of specialized metabolism.</title>
        <authorList>
            <person name="Sun S."/>
            <person name="Shen X."/>
            <person name="Li Y."/>
            <person name="Li Y."/>
            <person name="Wang S."/>
            <person name="Li R."/>
            <person name="Zhang H."/>
            <person name="Shen G."/>
            <person name="Guo B."/>
            <person name="Wei J."/>
            <person name="Xu J."/>
            <person name="St-Pierre B."/>
            <person name="Chen S."/>
            <person name="Sun C."/>
        </authorList>
    </citation>
    <scope>NUCLEOTIDE SEQUENCE [LARGE SCALE GENOMIC DNA]</scope>
</reference>